<evidence type="ECO:0000256" key="1">
    <source>
        <dbReference type="SAM" id="MobiDB-lite"/>
    </source>
</evidence>
<comment type="caution">
    <text evidence="2">The sequence shown here is derived from an EMBL/GenBank/DDBJ whole genome shotgun (WGS) entry which is preliminary data.</text>
</comment>
<organism evidence="2 3">
    <name type="scientific">Fusarium napiforme</name>
    <dbReference type="NCBI Taxonomy" id="42672"/>
    <lineage>
        <taxon>Eukaryota</taxon>
        <taxon>Fungi</taxon>
        <taxon>Dikarya</taxon>
        <taxon>Ascomycota</taxon>
        <taxon>Pezizomycotina</taxon>
        <taxon>Sordariomycetes</taxon>
        <taxon>Hypocreomycetidae</taxon>
        <taxon>Hypocreales</taxon>
        <taxon>Nectriaceae</taxon>
        <taxon>Fusarium</taxon>
        <taxon>Fusarium fujikuroi species complex</taxon>
    </lineage>
</organism>
<proteinExistence type="predicted"/>
<dbReference type="EMBL" id="JAAOAO010000405">
    <property type="protein sequence ID" value="KAF5543380.1"/>
    <property type="molecule type" value="Genomic_DNA"/>
</dbReference>
<dbReference type="AlphaFoldDB" id="A0A8H5IWP2"/>
<accession>A0A8H5IWP2</accession>
<protein>
    <submittedName>
        <fullName evidence="2">Uncharacterized protein</fullName>
    </submittedName>
</protein>
<evidence type="ECO:0000313" key="3">
    <source>
        <dbReference type="Proteomes" id="UP000574317"/>
    </source>
</evidence>
<gene>
    <name evidence="2" type="ORF">FNAPI_9702</name>
</gene>
<feature type="compositionally biased region" description="Polar residues" evidence="1">
    <location>
        <begin position="1"/>
        <end position="12"/>
    </location>
</feature>
<evidence type="ECO:0000313" key="2">
    <source>
        <dbReference type="EMBL" id="KAF5543380.1"/>
    </source>
</evidence>
<keyword evidence="3" id="KW-1185">Reference proteome</keyword>
<sequence length="86" mass="9047">MSANQTNFTATPTPGGFAGVSSDPSDIREFAVRAMQESGARGSIFRMTTPGSDGDHPIVSTCLIDRDGNILVLHRTTDAPPANNNN</sequence>
<name>A0A8H5IWP2_9HYPO</name>
<feature type="region of interest" description="Disordered" evidence="1">
    <location>
        <begin position="1"/>
        <end position="24"/>
    </location>
</feature>
<reference evidence="2 3" key="1">
    <citation type="submission" date="2020-05" db="EMBL/GenBank/DDBJ databases">
        <title>Identification and distribution of gene clusters putatively required for synthesis of sphingolipid metabolism inhibitors in phylogenetically diverse species of the filamentous fungus Fusarium.</title>
        <authorList>
            <person name="Kim H.-S."/>
            <person name="Busman M."/>
            <person name="Brown D.W."/>
            <person name="Divon H."/>
            <person name="Uhlig S."/>
            <person name="Proctor R.H."/>
        </authorList>
    </citation>
    <scope>NUCLEOTIDE SEQUENCE [LARGE SCALE GENOMIC DNA]</scope>
    <source>
        <strain evidence="2 3">NRRL 25196</strain>
    </source>
</reference>
<dbReference type="Proteomes" id="UP000574317">
    <property type="component" value="Unassembled WGS sequence"/>
</dbReference>